<dbReference type="GO" id="GO:0016287">
    <property type="term" value="F:glycerone-phosphate O-acyltransferase activity"/>
    <property type="evidence" value="ECO:0007669"/>
    <property type="project" value="TreeGrafter"/>
</dbReference>
<feature type="region of interest" description="Disordered" evidence="1">
    <location>
        <begin position="1"/>
        <end position="27"/>
    </location>
</feature>
<keyword evidence="2" id="KW-0472">Membrane</keyword>
<dbReference type="VEuPathDB" id="FungiDB:CJJ09_001250"/>
<dbReference type="PANTHER" id="PTHR31605:SF0">
    <property type="entry name" value="GLYCEROL-3-PHOSPHATE O-ACYLTRANSFERASE 1"/>
    <property type="match status" value="1"/>
</dbReference>
<feature type="transmembrane region" description="Helical" evidence="2">
    <location>
        <begin position="431"/>
        <end position="458"/>
    </location>
</feature>
<keyword evidence="6" id="KW-1185">Reference proteome</keyword>
<keyword evidence="2" id="KW-1133">Transmembrane helix</keyword>
<feature type="compositionally biased region" description="Low complexity" evidence="1">
    <location>
        <begin position="1"/>
        <end position="17"/>
    </location>
</feature>
<feature type="transmembrane region" description="Helical" evidence="2">
    <location>
        <begin position="523"/>
        <end position="542"/>
    </location>
</feature>
<dbReference type="OMA" id="IMALGCM"/>
<accession>A0A5Q7YBG5</accession>
<reference evidence="4 6" key="3">
    <citation type="journal article" date="2018" name="Nat. Commun.">
        <title>Genomic insights into multidrug-resistance, mating and virulence in Candida auris and related emerging species.</title>
        <authorList>
            <person name="Munoz J.F."/>
            <person name="Gade L."/>
            <person name="Chow N.A."/>
            <person name="Loparev V.N."/>
            <person name="Juieng P."/>
            <person name="Berkow E.L."/>
            <person name="Farrer R.A."/>
            <person name="Litvintseva A.P."/>
            <person name="Cuomo C.A."/>
        </authorList>
    </citation>
    <scope>GENOME REANNOTATION</scope>
    <source>
        <strain evidence="4 6">B8441</strain>
    </source>
</reference>
<feature type="transmembrane region" description="Helical" evidence="2">
    <location>
        <begin position="489"/>
        <end position="511"/>
    </location>
</feature>
<protein>
    <recommendedName>
        <fullName evidence="3">Phospholipid/glycerol acyltransferase domain-containing protein</fullName>
    </recommendedName>
</protein>
<dbReference type="AlphaFoldDB" id="A0A2H0ZKU6"/>
<dbReference type="InterPro" id="IPR052744">
    <property type="entry name" value="GPAT/DAPAT"/>
</dbReference>
<dbReference type="EMBL" id="PEKT03000001">
    <property type="protein sequence ID" value="KAK8442378.1"/>
    <property type="molecule type" value="Genomic_DNA"/>
</dbReference>
<evidence type="ECO:0000259" key="3">
    <source>
        <dbReference type="SMART" id="SM00563"/>
    </source>
</evidence>
<dbReference type="EMBL" id="PEKT02000007">
    <property type="protein sequence ID" value="PIS51271.1"/>
    <property type="molecule type" value="Genomic_DNA"/>
</dbReference>
<evidence type="ECO:0000313" key="5">
    <source>
        <dbReference type="EMBL" id="PIS51271.1"/>
    </source>
</evidence>
<dbReference type="VEuPathDB" id="FungiDB:CJI97_002902"/>
<feature type="compositionally biased region" description="Low complexity" evidence="1">
    <location>
        <begin position="664"/>
        <end position="677"/>
    </location>
</feature>
<evidence type="ECO:0000256" key="1">
    <source>
        <dbReference type="SAM" id="MobiDB-lite"/>
    </source>
</evidence>
<dbReference type="VEuPathDB" id="FungiDB:CJJ07_004603"/>
<dbReference type="VEuPathDB" id="FungiDB:B9J08_002846"/>
<dbReference type="STRING" id="498019.A0A2H0ZKU6"/>
<dbReference type="PANTHER" id="PTHR31605">
    <property type="entry name" value="GLYCEROL-3-PHOSPHATE O-ACYLTRANSFERASE 1"/>
    <property type="match status" value="1"/>
</dbReference>
<evidence type="ECO:0000313" key="4">
    <source>
        <dbReference type="EMBL" id="KAK8442378.1"/>
    </source>
</evidence>
<reference evidence="5" key="2">
    <citation type="submission" date="2017-11" db="EMBL/GenBank/DDBJ databases">
        <title>Candida auris genome assembly and annotation.</title>
        <authorList>
            <person name="Munoz J.F."/>
            <person name="Gade L.G."/>
            <person name="Chow N.A."/>
            <person name="Litvintseva A.P."/>
            <person name="Loparev V.N."/>
            <person name="Cuomo C.A."/>
        </authorList>
    </citation>
    <scope>NUCLEOTIDE SEQUENCE</scope>
    <source>
        <strain evidence="5">B8441</strain>
    </source>
</reference>
<proteinExistence type="predicted"/>
<feature type="region of interest" description="Disordered" evidence="1">
    <location>
        <begin position="771"/>
        <end position="790"/>
    </location>
</feature>
<reference evidence="5 6" key="1">
    <citation type="journal article" date="2017" name="Clin. Infect. Dis.">
        <title>Simultaneous emergence of multidrug-resistant Candida auris on 3 continents confirmed by whole-genome sequencing and epidemiological analyses.</title>
        <authorList>
            <person name="Lockhart S.R."/>
            <person name="Etienne K.A."/>
            <person name="Vallabhaneni S."/>
            <person name="Farooqi J."/>
            <person name="Chowdhary A."/>
            <person name="Govender N.P."/>
            <person name="Colombo A.L."/>
            <person name="Calvo B."/>
            <person name="Cuomo C.A."/>
            <person name="Desjardins C.A."/>
            <person name="Berkow E.L."/>
            <person name="Castanheira M."/>
            <person name="Magobo R.E."/>
            <person name="Jabeen K."/>
            <person name="Asghar R.J."/>
            <person name="Meis J.F."/>
            <person name="Jackson B."/>
            <person name="Chiller T."/>
            <person name="Litvintseva A.P."/>
        </authorList>
    </citation>
    <scope>NUCLEOTIDE SEQUENCE [LARGE SCALE GENOMIC DNA]</scope>
    <source>
        <strain evidence="5 6">B8441</strain>
    </source>
</reference>
<sequence>MPEDISSGASPRSRSNSTKSATPAPRSALPQMEYKPFTRTQLWLYDLLLWFWSVVFDCFFREIRPRGAFRLPKSGPVIFVAAPHANQFVDPIVLMKQVKKEAGRRISFLIAMKSYLHKIIGTLSRVQLAVPVARAQDMLRPATGKIYVDFDSDPLKVKGKGTHFIEECMARGLIALPESLGATEIAEVVSDTELIIRKEFKSSEKVKQLLKQGTRFKVADKIDQGHVYKFVFQHLSAGNCLGIFPEGGSHDRTDMLPLKAGVAIMALGAMKNDPDCNVKIVPCGMNYFNAHRFRSRAVIEFGHPIEIPKELVKKYSNPQTSREAVKELLEIVTNGLRAVTVNCQDYETLMVIQAARRLYAGNFAQYLPLPLVVEMNRRLVLGYETYKDRPEIQESKQKVLEYNKLLKHLYLPDHHVEDCDESHKIRLLPIFIARIITLIFFAVLAFPGIVLFSPVFIISKLFSMKKAKTALANSTVKIKANDVVATWKILISLIIAPLLYSFYASMGTWYCKTHHYMSTLGSVTLWFSLYMLGVLVTYSALITGEQGMDLFKSIRPLYLSIFSGNAISELKQKRKELSEQITEVVNKFGPELFPNDFNLLELKEHLNVTDEIQYIDSDEEEELKTQELRNRRKSQRKAKKKKKLKAKNKDEGDGDGSTLATTPSDSDLSLNQSSSMSDGVSLVNSDMSYTNIPMFSDYSLHANAKNSDVDIKALNSTISMADDFNYKQASTPVSLSRDSSHMELNFAATKLPGSKLSAQYAISSPQKRHLLGEKIRSRIREGRENNSDAS</sequence>
<dbReference type="GO" id="GO:0008654">
    <property type="term" value="P:phospholipid biosynthetic process"/>
    <property type="evidence" value="ECO:0007669"/>
    <property type="project" value="TreeGrafter"/>
</dbReference>
<dbReference type="CDD" id="cd07992">
    <property type="entry name" value="LPLAT_AAK14816-like"/>
    <property type="match status" value="1"/>
</dbReference>
<dbReference type="Proteomes" id="UP000230249">
    <property type="component" value="Unassembled WGS sequence"/>
</dbReference>
<dbReference type="VEuPathDB" id="FungiDB:QG37_02308"/>
<dbReference type="VEuPathDB" id="FungiDB:CJI96_0000685"/>
<name>A0A2H0ZKU6_CANAR</name>
<comment type="caution">
    <text evidence="5">The sequence shown here is derived from an EMBL/GenBank/DDBJ whole genome shotgun (WGS) entry which is preliminary data.</text>
</comment>
<feature type="domain" description="Phospholipid/glycerol acyltransferase" evidence="3">
    <location>
        <begin position="78"/>
        <end position="288"/>
    </location>
</feature>
<reference evidence="4" key="4">
    <citation type="submission" date="2024-03" db="EMBL/GenBank/DDBJ databases">
        <title>Improved genome assembly of Candida auris strain B8441 and annotation of B11205.</title>
        <authorList>
            <person name="Cauldron N.C."/>
            <person name="Shea T."/>
            <person name="Cuomo C.A."/>
        </authorList>
    </citation>
    <scope>NUCLEOTIDE SEQUENCE</scope>
    <source>
        <strain evidence="4">B8441</strain>
    </source>
</reference>
<dbReference type="Pfam" id="PF01553">
    <property type="entry name" value="Acyltransferase"/>
    <property type="match status" value="1"/>
</dbReference>
<dbReference type="GO" id="GO:0004366">
    <property type="term" value="F:glycerol-3-phosphate O-acyltransferase activity"/>
    <property type="evidence" value="ECO:0007669"/>
    <property type="project" value="TreeGrafter"/>
</dbReference>
<dbReference type="SUPFAM" id="SSF69593">
    <property type="entry name" value="Glycerol-3-phosphate (1)-acyltransferase"/>
    <property type="match status" value="1"/>
</dbReference>
<dbReference type="InterPro" id="IPR002123">
    <property type="entry name" value="Plipid/glycerol_acylTrfase"/>
</dbReference>
<keyword evidence="2" id="KW-0812">Transmembrane</keyword>
<evidence type="ECO:0000313" key="6">
    <source>
        <dbReference type="Proteomes" id="UP000230249"/>
    </source>
</evidence>
<feature type="compositionally biased region" description="Basic residues" evidence="1">
    <location>
        <begin position="630"/>
        <end position="646"/>
    </location>
</feature>
<evidence type="ECO:0000256" key="2">
    <source>
        <dbReference type="SAM" id="Phobius"/>
    </source>
</evidence>
<gene>
    <name evidence="5" type="ORF">B9J08_002846</name>
    <name evidence="4" type="ORF">B9J08_00705</name>
</gene>
<dbReference type="SMART" id="SM00563">
    <property type="entry name" value="PlsC"/>
    <property type="match status" value="1"/>
</dbReference>
<accession>A0A2H0ZKU6</accession>
<organism evidence="5">
    <name type="scientific">Candidozyma auris</name>
    <name type="common">Yeast</name>
    <name type="synonym">Candida auris</name>
    <dbReference type="NCBI Taxonomy" id="498019"/>
    <lineage>
        <taxon>Eukaryota</taxon>
        <taxon>Fungi</taxon>
        <taxon>Dikarya</taxon>
        <taxon>Ascomycota</taxon>
        <taxon>Saccharomycotina</taxon>
        <taxon>Pichiomycetes</taxon>
        <taxon>Metschnikowiaceae</taxon>
        <taxon>Candidozyma</taxon>
    </lineage>
</organism>
<feature type="region of interest" description="Disordered" evidence="1">
    <location>
        <begin position="620"/>
        <end position="677"/>
    </location>
</feature>